<dbReference type="GeneID" id="28835271"/>
<keyword evidence="1" id="KW-0732">Signal</keyword>
<gene>
    <name evidence="2" type="ORF">VE01_01885</name>
</gene>
<evidence type="ECO:0000313" key="2">
    <source>
        <dbReference type="EMBL" id="OBT99979.1"/>
    </source>
</evidence>
<dbReference type="EMBL" id="KV460210">
    <property type="protein sequence ID" value="OBT99979.1"/>
    <property type="molecule type" value="Genomic_DNA"/>
</dbReference>
<dbReference type="Proteomes" id="UP000091956">
    <property type="component" value="Unassembled WGS sequence"/>
</dbReference>
<feature type="chain" id="PRO_5008609065" evidence="1">
    <location>
        <begin position="20"/>
        <end position="81"/>
    </location>
</feature>
<accession>A0A1B8GVX4</accession>
<dbReference type="AlphaFoldDB" id="A0A1B8GVX4"/>
<protein>
    <submittedName>
        <fullName evidence="2">Uncharacterized protein</fullName>
    </submittedName>
</protein>
<proteinExistence type="predicted"/>
<keyword evidence="3" id="KW-1185">Reference proteome</keyword>
<evidence type="ECO:0000256" key="1">
    <source>
        <dbReference type="SAM" id="SignalP"/>
    </source>
</evidence>
<dbReference type="RefSeq" id="XP_018133712.1">
    <property type="nucleotide sequence ID" value="XM_018271400.2"/>
</dbReference>
<reference evidence="3" key="2">
    <citation type="journal article" date="2018" name="Nat. Commun.">
        <title>Extreme sensitivity to ultraviolet light in the fungal pathogen causing white-nose syndrome of bats.</title>
        <authorList>
            <person name="Palmer J.M."/>
            <person name="Drees K.P."/>
            <person name="Foster J.T."/>
            <person name="Lindner D.L."/>
        </authorList>
    </citation>
    <scope>NUCLEOTIDE SEQUENCE [LARGE SCALE GENOMIC DNA]</scope>
    <source>
        <strain evidence="3">UAMH 10579</strain>
    </source>
</reference>
<name>A0A1B8GVX4_9PEZI</name>
<organism evidence="2 3">
    <name type="scientific">Pseudogymnoascus verrucosus</name>
    <dbReference type="NCBI Taxonomy" id="342668"/>
    <lineage>
        <taxon>Eukaryota</taxon>
        <taxon>Fungi</taxon>
        <taxon>Dikarya</taxon>
        <taxon>Ascomycota</taxon>
        <taxon>Pezizomycotina</taxon>
        <taxon>Leotiomycetes</taxon>
        <taxon>Thelebolales</taxon>
        <taxon>Thelebolaceae</taxon>
        <taxon>Pseudogymnoascus</taxon>
    </lineage>
</organism>
<feature type="signal peptide" evidence="1">
    <location>
        <begin position="1"/>
        <end position="19"/>
    </location>
</feature>
<reference evidence="2 3" key="1">
    <citation type="submission" date="2016-03" db="EMBL/GenBank/DDBJ databases">
        <title>Comparative genomics of Pseudogymnoascus destructans, the fungus causing white-nose syndrome of bats.</title>
        <authorList>
            <person name="Palmer J.M."/>
            <person name="Drees K.P."/>
            <person name="Foster J.T."/>
            <person name="Lindner D.L."/>
        </authorList>
    </citation>
    <scope>NUCLEOTIDE SEQUENCE [LARGE SCALE GENOMIC DNA]</scope>
    <source>
        <strain evidence="2 3">UAMH 10579</strain>
    </source>
</reference>
<sequence length="81" mass="8782">MKFSFTLLCLSSTTLLVDALTTRFPYCIRGLYYCANNRSDWCGGGPAIAICVDGNDEYKLVACCGTGGCKYIGDDNVPYCV</sequence>
<evidence type="ECO:0000313" key="3">
    <source>
        <dbReference type="Proteomes" id="UP000091956"/>
    </source>
</evidence>